<evidence type="ECO:0000313" key="1">
    <source>
        <dbReference type="EMBL" id="KAK7340879.1"/>
    </source>
</evidence>
<comment type="caution">
    <text evidence="1">The sequence shown here is derived from an EMBL/GenBank/DDBJ whole genome shotgun (WGS) entry which is preliminary data.</text>
</comment>
<sequence length="81" mass="9641">MDMEWNSTLYESYEDKWEGRIRTLCVTSRRQNGTQLFKLFPFSVDGYGNINFSGCTPSLYEHVERSIDVFVYMHIMHVMMT</sequence>
<name>A0AAN9QM97_CANGL</name>
<keyword evidence="2" id="KW-1185">Reference proteome</keyword>
<dbReference type="EMBL" id="JAYMYQ010000004">
    <property type="protein sequence ID" value="KAK7340879.1"/>
    <property type="molecule type" value="Genomic_DNA"/>
</dbReference>
<organism evidence="1 2">
    <name type="scientific">Canavalia gladiata</name>
    <name type="common">Sword bean</name>
    <name type="synonym">Dolichos gladiatus</name>
    <dbReference type="NCBI Taxonomy" id="3824"/>
    <lineage>
        <taxon>Eukaryota</taxon>
        <taxon>Viridiplantae</taxon>
        <taxon>Streptophyta</taxon>
        <taxon>Embryophyta</taxon>
        <taxon>Tracheophyta</taxon>
        <taxon>Spermatophyta</taxon>
        <taxon>Magnoliopsida</taxon>
        <taxon>eudicotyledons</taxon>
        <taxon>Gunneridae</taxon>
        <taxon>Pentapetalae</taxon>
        <taxon>rosids</taxon>
        <taxon>fabids</taxon>
        <taxon>Fabales</taxon>
        <taxon>Fabaceae</taxon>
        <taxon>Papilionoideae</taxon>
        <taxon>50 kb inversion clade</taxon>
        <taxon>NPAAA clade</taxon>
        <taxon>indigoferoid/millettioid clade</taxon>
        <taxon>Phaseoleae</taxon>
        <taxon>Canavalia</taxon>
    </lineage>
</organism>
<proteinExistence type="predicted"/>
<evidence type="ECO:0000313" key="2">
    <source>
        <dbReference type="Proteomes" id="UP001367508"/>
    </source>
</evidence>
<dbReference type="Proteomes" id="UP001367508">
    <property type="component" value="Unassembled WGS sequence"/>
</dbReference>
<dbReference type="AlphaFoldDB" id="A0AAN9QM97"/>
<protein>
    <submittedName>
        <fullName evidence="1">Uncharacterized protein</fullName>
    </submittedName>
</protein>
<reference evidence="1 2" key="1">
    <citation type="submission" date="2024-01" db="EMBL/GenBank/DDBJ databases">
        <title>The genomes of 5 underutilized Papilionoideae crops provide insights into root nodulation and disease resistanc.</title>
        <authorList>
            <person name="Jiang F."/>
        </authorList>
    </citation>
    <scope>NUCLEOTIDE SEQUENCE [LARGE SCALE GENOMIC DNA]</scope>
    <source>
        <strain evidence="1">LVBAO_FW01</strain>
        <tissue evidence="1">Leaves</tissue>
    </source>
</reference>
<gene>
    <name evidence="1" type="ORF">VNO77_21596</name>
</gene>
<accession>A0AAN9QM97</accession>